<dbReference type="InterPro" id="IPR006652">
    <property type="entry name" value="Kelch_1"/>
</dbReference>
<dbReference type="PANTHER" id="PTHR46344:SF27">
    <property type="entry name" value="KELCH REPEAT SUPERFAMILY PROTEIN"/>
    <property type="match status" value="1"/>
</dbReference>
<dbReference type="SMART" id="SM00612">
    <property type="entry name" value="Kelch"/>
    <property type="match status" value="2"/>
</dbReference>
<dbReference type="Proteomes" id="UP001159363">
    <property type="component" value="Chromosome 14"/>
</dbReference>
<accession>A0ABQ9G6A0</accession>
<evidence type="ECO:0000256" key="1">
    <source>
        <dbReference type="ARBA" id="ARBA00022441"/>
    </source>
</evidence>
<dbReference type="Gene3D" id="2.120.10.80">
    <property type="entry name" value="Kelch-type beta propeller"/>
    <property type="match status" value="2"/>
</dbReference>
<sequence>MCVCARADGLIYALGGYNGRMRMSSAERYHPQYNQWQVIPPMNKQRSDASAAALHGKVSTPAYTLAVLQTARNARLSLPWTAILATLLATDAPNSRVGREKGLACSSKSTPLTFGSASLLQFGKKNFPPPGSSRCAEFSRFKQVIDEKQESGVQFPAGSPHSRKWESCRTMPLVGGFSRGSPVSTVPSFRRRSIFTSTTLIGSQDLAVKSSPNLFIHSFIHPFNKTQTSCCGGNTLPSTPLFLDVLLFNALQGVILDVLLFNALQGVILDVLLFNALQGVILDVLLFNALQGVILDVLLFNALQGVILDVLLFNALQGVILDVLLFNALQGVILDVLLFNALQGVILDVLLFNALQGVILDVLLFNALQGVILDVLLFNALQGVILDVLLFNALQGVTLNGGLGANPSSGQSCYVLYSTQPATNTLGAFLLVISATHHVTLSIDVAGGFNGTEVLSSVEVFDPVSLQWTLINPMSRCRSGVSLIAYEDRLYAMGGFDGSTRLDSGELCSTATVHPMFQYNRHDLQGRVHDMPYRICGGVLVGAMLLQRNSQKTTIQLNFHDVPSFARERFVIQSRYLPRVAISTALREMDVGHLFVEETGLRWCNVQTTCDPGSTPGGGPRIVACGKRGGRCCGGFYSELGLGIVLDDDTGRRVFSGISRFPHPCIPKLLHSHLIPPSSALKTSFSRASKTSSPHTFYISTDLISHEDLGNLASTNVTIRHFVNKFNHTESVKDEENSGRPSVPEYTVQRIQEAIDRNPRVQSLCLSSKLDVPQSTSTPYAI</sequence>
<evidence type="ECO:0000256" key="3">
    <source>
        <dbReference type="SAM" id="Phobius"/>
    </source>
</evidence>
<keyword evidence="2" id="KW-0677">Repeat</keyword>
<protein>
    <submittedName>
        <fullName evidence="4">Uncharacterized protein</fullName>
    </submittedName>
</protein>
<keyword evidence="3" id="KW-0812">Transmembrane</keyword>
<dbReference type="PANTHER" id="PTHR46344">
    <property type="entry name" value="OS02G0202900 PROTEIN"/>
    <property type="match status" value="1"/>
</dbReference>
<keyword evidence="5" id="KW-1185">Reference proteome</keyword>
<dbReference type="Pfam" id="PF01344">
    <property type="entry name" value="Kelch_1"/>
    <property type="match status" value="3"/>
</dbReference>
<dbReference type="SUPFAM" id="SSF117281">
    <property type="entry name" value="Kelch motif"/>
    <property type="match status" value="2"/>
</dbReference>
<keyword evidence="3" id="KW-0472">Membrane</keyword>
<name>A0ABQ9G6A0_9NEOP</name>
<proteinExistence type="predicted"/>
<feature type="transmembrane region" description="Helical" evidence="3">
    <location>
        <begin position="371"/>
        <end position="391"/>
    </location>
</feature>
<evidence type="ECO:0000313" key="5">
    <source>
        <dbReference type="Proteomes" id="UP001159363"/>
    </source>
</evidence>
<feature type="transmembrane region" description="Helical" evidence="3">
    <location>
        <begin position="293"/>
        <end position="312"/>
    </location>
</feature>
<evidence type="ECO:0000256" key="2">
    <source>
        <dbReference type="ARBA" id="ARBA00022737"/>
    </source>
</evidence>
<keyword evidence="1" id="KW-0880">Kelch repeat</keyword>
<organism evidence="4 5">
    <name type="scientific">Dryococelus australis</name>
    <dbReference type="NCBI Taxonomy" id="614101"/>
    <lineage>
        <taxon>Eukaryota</taxon>
        <taxon>Metazoa</taxon>
        <taxon>Ecdysozoa</taxon>
        <taxon>Arthropoda</taxon>
        <taxon>Hexapoda</taxon>
        <taxon>Insecta</taxon>
        <taxon>Pterygota</taxon>
        <taxon>Neoptera</taxon>
        <taxon>Polyneoptera</taxon>
        <taxon>Phasmatodea</taxon>
        <taxon>Verophasmatodea</taxon>
        <taxon>Anareolatae</taxon>
        <taxon>Phasmatidae</taxon>
        <taxon>Eurycanthinae</taxon>
        <taxon>Dryococelus</taxon>
    </lineage>
</organism>
<dbReference type="InterPro" id="IPR015915">
    <property type="entry name" value="Kelch-typ_b-propeller"/>
</dbReference>
<evidence type="ECO:0000313" key="4">
    <source>
        <dbReference type="EMBL" id="KAJ8867985.1"/>
    </source>
</evidence>
<comment type="caution">
    <text evidence="4">The sequence shown here is derived from an EMBL/GenBank/DDBJ whole genome shotgun (WGS) entry which is preliminary data.</text>
</comment>
<reference evidence="4 5" key="1">
    <citation type="submission" date="2023-02" db="EMBL/GenBank/DDBJ databases">
        <title>LHISI_Scaffold_Assembly.</title>
        <authorList>
            <person name="Stuart O.P."/>
            <person name="Cleave R."/>
            <person name="Magrath M.J.L."/>
            <person name="Mikheyev A.S."/>
        </authorList>
    </citation>
    <scope>NUCLEOTIDE SEQUENCE [LARGE SCALE GENOMIC DNA]</scope>
    <source>
        <strain evidence="4">Daus_M_001</strain>
        <tissue evidence="4">Leg muscle</tissue>
    </source>
</reference>
<dbReference type="EMBL" id="JARBHB010000015">
    <property type="protein sequence ID" value="KAJ8867985.1"/>
    <property type="molecule type" value="Genomic_DNA"/>
</dbReference>
<keyword evidence="3" id="KW-1133">Transmembrane helix</keyword>
<gene>
    <name evidence="4" type="ORF">PR048_031794</name>
</gene>